<dbReference type="Proteomes" id="UP000009168">
    <property type="component" value="Unassembled WGS sequence"/>
</dbReference>
<dbReference type="InterPro" id="IPR002035">
    <property type="entry name" value="VWF_A"/>
</dbReference>
<dbReference type="PANTHER" id="PTHR10579:SF43">
    <property type="entry name" value="ZINC FINGER (C3HC4-TYPE RING FINGER) FAMILY PROTEIN"/>
    <property type="match status" value="1"/>
</dbReference>
<dbReference type="SUPFAM" id="SSF53300">
    <property type="entry name" value="vWA-like"/>
    <property type="match status" value="1"/>
</dbReference>
<feature type="compositionally biased region" description="Low complexity" evidence="1">
    <location>
        <begin position="17"/>
        <end position="55"/>
    </location>
</feature>
<dbReference type="STRING" id="312017.Q22ST4"/>
<feature type="region of interest" description="Disordered" evidence="1">
    <location>
        <begin position="1"/>
        <end position="55"/>
    </location>
</feature>
<dbReference type="PANTHER" id="PTHR10579">
    <property type="entry name" value="CALCIUM-ACTIVATED CHLORIDE CHANNEL REGULATOR"/>
    <property type="match status" value="1"/>
</dbReference>
<dbReference type="InParanoid" id="Q22ST4"/>
<dbReference type="RefSeq" id="XP_001008625.2">
    <property type="nucleotide sequence ID" value="XM_001008625.3"/>
</dbReference>
<dbReference type="AlphaFoldDB" id="Q22ST4"/>
<dbReference type="EMBL" id="GG662841">
    <property type="protein sequence ID" value="EAR88380.2"/>
    <property type="molecule type" value="Genomic_DNA"/>
</dbReference>
<accession>Q22ST4</accession>
<evidence type="ECO:0000259" key="2">
    <source>
        <dbReference type="PROSITE" id="PS50234"/>
    </source>
</evidence>
<organism evidence="3 4">
    <name type="scientific">Tetrahymena thermophila (strain SB210)</name>
    <dbReference type="NCBI Taxonomy" id="312017"/>
    <lineage>
        <taxon>Eukaryota</taxon>
        <taxon>Sar</taxon>
        <taxon>Alveolata</taxon>
        <taxon>Ciliophora</taxon>
        <taxon>Intramacronucleata</taxon>
        <taxon>Oligohymenophorea</taxon>
        <taxon>Hymenostomatida</taxon>
        <taxon>Tetrahymenina</taxon>
        <taxon>Tetrahymenidae</taxon>
        <taxon>Tetrahymena</taxon>
    </lineage>
</organism>
<dbReference type="GeneID" id="7832983"/>
<protein>
    <submittedName>
        <fullName evidence="3">von willebrand factor type A (VWA) domain was originally protein</fullName>
    </submittedName>
</protein>
<evidence type="ECO:0000313" key="3">
    <source>
        <dbReference type="EMBL" id="EAR88380.2"/>
    </source>
</evidence>
<proteinExistence type="predicted"/>
<dbReference type="HOGENOM" id="CLU_019770_1_0_1"/>
<dbReference type="eggNOG" id="ENOG502S31S">
    <property type="taxonomic scope" value="Eukaryota"/>
</dbReference>
<feature type="domain" description="VWFA" evidence="2">
    <location>
        <begin position="201"/>
        <end position="373"/>
    </location>
</feature>
<dbReference type="InterPro" id="IPR051266">
    <property type="entry name" value="CLCR"/>
</dbReference>
<dbReference type="InterPro" id="IPR036465">
    <property type="entry name" value="vWFA_dom_sf"/>
</dbReference>
<dbReference type="OrthoDB" id="2364227at2759"/>
<dbReference type="Pfam" id="PF00092">
    <property type="entry name" value="VWA"/>
    <property type="match status" value="1"/>
</dbReference>
<dbReference type="Gene3D" id="3.40.50.410">
    <property type="entry name" value="von Willebrand factor, type A domain"/>
    <property type="match status" value="1"/>
</dbReference>
<sequence length="626" mass="71487">MEQEDQMEEQKQQHIPQEGLDQQQVEQPQDQVQQDQSQSDQGQQQQPQQQAPQAQSLLDQYTEQEILQLATQSIVSPQQMQLLMQYFMRQQSSNPAPLSAPVQFSRRRDSDFDLYEIQENYDDDELTESGLESKMGIEEFQYKLSDNLELDVRCRHKKILVKNNEKFLMPGMITVRTCDLDYEKLLKHHQHLQTLGRQTVDLVVVIDKSGSMEGEKIQLVKETLVKIINLMSSMDRICIVCFNESGDRPLTFTRVTDENKQTLLNLIQQIYAGGGTNISEGINHALKAIQNRKFKNNVTSILLLSDGQDTKAYTRVKAYIDKYQIKDAFNIETIGFGEDHDPKLLRTLSDLRNGTFNFMQDVNYLDTAFINIFAGMISTVAQNIKVGVKFTPPEQFKNFRISKVFGDNWTKVSETQYEINLINILSGVSKDFVFEMEADAFDEQTESTITDENSIFNFITAELTAQSVSSKEEANKQKTFQLQLIDTRSMVEGVEQEEDGEVVENYYRVLSAQAIQEGQNSAEQGNFEQANDNIQKVLNTLLSSRYSKSMNVKNCIDELQNCKQHCNSSNYQKLGQGIFSSGAQSLFKQLASSSSHSGKADLKKLVNFSNNMQKMYAQKYTQSSQN</sequence>
<dbReference type="KEGG" id="tet:TTHERM_00812970"/>
<reference evidence="4" key="1">
    <citation type="journal article" date="2006" name="PLoS Biol.">
        <title>Macronuclear genome sequence of the ciliate Tetrahymena thermophila, a model eukaryote.</title>
        <authorList>
            <person name="Eisen J.A."/>
            <person name="Coyne R.S."/>
            <person name="Wu M."/>
            <person name="Wu D."/>
            <person name="Thiagarajan M."/>
            <person name="Wortman J.R."/>
            <person name="Badger J.H."/>
            <person name="Ren Q."/>
            <person name="Amedeo P."/>
            <person name="Jones K.M."/>
            <person name="Tallon L.J."/>
            <person name="Delcher A.L."/>
            <person name="Salzberg S.L."/>
            <person name="Silva J.C."/>
            <person name="Haas B.J."/>
            <person name="Majoros W.H."/>
            <person name="Farzad M."/>
            <person name="Carlton J.M."/>
            <person name="Smith R.K. Jr."/>
            <person name="Garg J."/>
            <person name="Pearlman R.E."/>
            <person name="Karrer K.M."/>
            <person name="Sun L."/>
            <person name="Manning G."/>
            <person name="Elde N.C."/>
            <person name="Turkewitz A.P."/>
            <person name="Asai D.J."/>
            <person name="Wilkes D.E."/>
            <person name="Wang Y."/>
            <person name="Cai H."/>
            <person name="Collins K."/>
            <person name="Stewart B.A."/>
            <person name="Lee S.R."/>
            <person name="Wilamowska K."/>
            <person name="Weinberg Z."/>
            <person name="Ruzzo W.L."/>
            <person name="Wloga D."/>
            <person name="Gaertig J."/>
            <person name="Frankel J."/>
            <person name="Tsao C.-C."/>
            <person name="Gorovsky M.A."/>
            <person name="Keeling P.J."/>
            <person name="Waller R.F."/>
            <person name="Patron N.J."/>
            <person name="Cherry J.M."/>
            <person name="Stover N.A."/>
            <person name="Krieger C.J."/>
            <person name="del Toro C."/>
            <person name="Ryder H.F."/>
            <person name="Williamson S.C."/>
            <person name="Barbeau R.A."/>
            <person name="Hamilton E.P."/>
            <person name="Orias E."/>
        </authorList>
    </citation>
    <scope>NUCLEOTIDE SEQUENCE [LARGE SCALE GENOMIC DNA]</scope>
    <source>
        <strain evidence="4">SB210</strain>
    </source>
</reference>
<gene>
    <name evidence="3" type="ORF">TTHERM_00812970</name>
</gene>
<name>Q22ST4_TETTS</name>
<evidence type="ECO:0000313" key="4">
    <source>
        <dbReference type="Proteomes" id="UP000009168"/>
    </source>
</evidence>
<keyword evidence="4" id="KW-1185">Reference proteome</keyword>
<dbReference type="SMART" id="SM00327">
    <property type="entry name" value="VWA"/>
    <property type="match status" value="1"/>
</dbReference>
<evidence type="ECO:0000256" key="1">
    <source>
        <dbReference type="SAM" id="MobiDB-lite"/>
    </source>
</evidence>
<dbReference type="PROSITE" id="PS50234">
    <property type="entry name" value="VWFA"/>
    <property type="match status" value="1"/>
</dbReference>